<keyword evidence="6 13" id="KW-0560">Oxidoreductase</keyword>
<keyword evidence="7 13" id="KW-0408">Iron</keyword>
<comment type="function">
    <text evidence="13">Involved in the recovery of exogenous heme iron. Extracts iron from heme while preserving the protoporphyrin ring intact.</text>
</comment>
<comment type="caution">
    <text evidence="17">The sequence shown here is derived from an EMBL/GenBank/DDBJ whole genome shotgun (WGS) entry which is preliminary data.</text>
</comment>
<protein>
    <recommendedName>
        <fullName evidence="10 13">Deferrochelatase</fullName>
        <ecNumber evidence="13">1.11.1.-</ecNumber>
    </recommendedName>
    <alternativeName>
        <fullName evidence="11 13">Peroxidase EfeB</fullName>
    </alternativeName>
</protein>
<dbReference type="EC" id="1.11.1.-" evidence="13"/>
<dbReference type="PANTHER" id="PTHR30521:SF4">
    <property type="entry name" value="DEFERROCHELATASE"/>
    <property type="match status" value="1"/>
</dbReference>
<dbReference type="InterPro" id="IPR006314">
    <property type="entry name" value="Dyp_peroxidase"/>
</dbReference>
<evidence type="ECO:0000256" key="2">
    <source>
        <dbReference type="ARBA" id="ARBA00022559"/>
    </source>
</evidence>
<evidence type="ECO:0000256" key="12">
    <source>
        <dbReference type="ARBA" id="ARBA00048856"/>
    </source>
</evidence>
<evidence type="ECO:0000256" key="6">
    <source>
        <dbReference type="ARBA" id="ARBA00023002"/>
    </source>
</evidence>
<dbReference type="PROSITE" id="PS51404">
    <property type="entry name" value="DYP_PEROXIDASE"/>
    <property type="match status" value="1"/>
</dbReference>
<dbReference type="InterPro" id="IPR048328">
    <property type="entry name" value="Dyp_perox_C"/>
</dbReference>
<keyword evidence="3 13" id="KW-0349">Heme</keyword>
<comment type="catalytic activity">
    <reaction evidence="12">
        <text>heme b + 2 H(+) = protoporphyrin IX + Fe(2+)</text>
        <dbReference type="Rhea" id="RHEA:22584"/>
        <dbReference type="ChEBI" id="CHEBI:15378"/>
        <dbReference type="ChEBI" id="CHEBI:29033"/>
        <dbReference type="ChEBI" id="CHEBI:57306"/>
        <dbReference type="ChEBI" id="CHEBI:60344"/>
        <dbReference type="EC" id="4.98.1.1"/>
    </reaction>
    <physiologicalReaction direction="left-to-right" evidence="12">
        <dbReference type="Rhea" id="RHEA:22585"/>
    </physiologicalReaction>
</comment>
<keyword evidence="2 13" id="KW-0575">Peroxidase</keyword>
<feature type="domain" description="Dyp-type peroxidase C-terminal" evidence="16">
    <location>
        <begin position="251"/>
        <end position="420"/>
    </location>
</feature>
<comment type="subcellular location">
    <subcellularLocation>
        <location evidence="1">Cell envelope</location>
    </subcellularLocation>
</comment>
<evidence type="ECO:0000259" key="15">
    <source>
        <dbReference type="Pfam" id="PF04261"/>
    </source>
</evidence>
<feature type="region of interest" description="Disordered" evidence="14">
    <location>
        <begin position="1"/>
        <end position="28"/>
    </location>
</feature>
<dbReference type="EMBL" id="JBHUMO010000033">
    <property type="protein sequence ID" value="MFD2728763.1"/>
    <property type="molecule type" value="Genomic_DNA"/>
</dbReference>
<proteinExistence type="inferred from homology"/>
<dbReference type="InterPro" id="IPR006311">
    <property type="entry name" value="TAT_signal"/>
</dbReference>
<evidence type="ECO:0000256" key="9">
    <source>
        <dbReference type="ARBA" id="ARBA00025737"/>
    </source>
</evidence>
<evidence type="ECO:0000256" key="4">
    <source>
        <dbReference type="ARBA" id="ARBA00022723"/>
    </source>
</evidence>
<dbReference type="Pfam" id="PF20628">
    <property type="entry name" value="Dyp_perox_C"/>
    <property type="match status" value="1"/>
</dbReference>
<dbReference type="PROSITE" id="PS51318">
    <property type="entry name" value="TAT"/>
    <property type="match status" value="1"/>
</dbReference>
<gene>
    <name evidence="17" type="primary">efeB</name>
    <name evidence="17" type="ORF">ACFSR0_04895</name>
</gene>
<keyword evidence="18" id="KW-1185">Reference proteome</keyword>
<organism evidence="17 18">
    <name type="scientific">Enterococcus camelliae</name>
    <dbReference type="NCBI Taxonomy" id="453959"/>
    <lineage>
        <taxon>Bacteria</taxon>
        <taxon>Bacillati</taxon>
        <taxon>Bacillota</taxon>
        <taxon>Bacilli</taxon>
        <taxon>Lactobacillales</taxon>
        <taxon>Enterococcaceae</taxon>
        <taxon>Enterococcus</taxon>
    </lineage>
</organism>
<dbReference type="Proteomes" id="UP001597427">
    <property type="component" value="Unassembled WGS sequence"/>
</dbReference>
<reference evidence="18" key="1">
    <citation type="journal article" date="2019" name="Int. J. Syst. Evol. Microbiol.">
        <title>The Global Catalogue of Microorganisms (GCM) 10K type strain sequencing project: providing services to taxonomists for standard genome sequencing and annotation.</title>
        <authorList>
            <consortium name="The Broad Institute Genomics Platform"/>
            <consortium name="The Broad Institute Genome Sequencing Center for Infectious Disease"/>
            <person name="Wu L."/>
            <person name="Ma J."/>
        </authorList>
    </citation>
    <scope>NUCLEOTIDE SEQUENCE [LARGE SCALE GENOMIC DNA]</scope>
    <source>
        <strain evidence="18">TISTR 932</strain>
    </source>
</reference>
<evidence type="ECO:0000256" key="3">
    <source>
        <dbReference type="ARBA" id="ARBA00022617"/>
    </source>
</evidence>
<dbReference type="Pfam" id="PF04261">
    <property type="entry name" value="Dyp_perox_N"/>
    <property type="match status" value="1"/>
</dbReference>
<feature type="domain" description="Dyp-type peroxidase N-terminal" evidence="15">
    <location>
        <begin position="88"/>
        <end position="243"/>
    </location>
</feature>
<dbReference type="PANTHER" id="PTHR30521">
    <property type="entry name" value="DEFERROCHELATASE/PEROXIDASE"/>
    <property type="match status" value="1"/>
</dbReference>
<keyword evidence="8" id="KW-0456">Lyase</keyword>
<comment type="cofactor">
    <cofactor evidence="13">
        <name>heme b</name>
        <dbReference type="ChEBI" id="CHEBI:60344"/>
    </cofactor>
    <text evidence="13">Binds 1 heme b (iron(II)-protoporphyrin IX) group non-covalently per subunit.</text>
</comment>
<comment type="similarity">
    <text evidence="9 13">Belongs to the DyP-type peroxidase family.</text>
</comment>
<evidence type="ECO:0000256" key="8">
    <source>
        <dbReference type="ARBA" id="ARBA00023239"/>
    </source>
</evidence>
<dbReference type="NCBIfam" id="TIGR01412">
    <property type="entry name" value="tat_substr_1"/>
    <property type="match status" value="1"/>
</dbReference>
<accession>A0ABW5TJV7</accession>
<feature type="compositionally biased region" description="Basic and acidic residues" evidence="14">
    <location>
        <begin position="1"/>
        <end position="15"/>
    </location>
</feature>
<sequence length="436" mass="49065">MTEEEKKQGNEADKGQKKRVQGTDEGESLLKKKFSRRDMLKLSALTGAGIAVATSGVASTLDLIQHFSQESTEEKENNQIISMFGKHQPGIITEQQTYCYLVAFELLTDDKAELVSLLQDWTLFALKATKGIQVKDSSNDLLPPNDTGDSIGLGAQKLTLTIGYGATLFEKNGVDRFGIKNRKPLFLKDIPKFAHDSLEDDYSDGDILFQSCSNDRQVAFHAIRNLIRIGSGKVQVKFLEDGFIKGAKKETPRNLFGFKDGTCNADHDSQKGYKEVVWAENDEPTWFQGGSYLGYRKIQMFLEVWDRSSLYDQENTFGRNKMSGAAFGRKKEFDEVILSKQPKDSHVYLAKKTEQQIHRRAYSYQNGIQSKTGNIDAGLLFISFMKDPFKQYVPMLKIMGEKDALNEYTKPIGNGLYACQKGLSKGEYFGQQLFQA</sequence>
<evidence type="ECO:0000256" key="13">
    <source>
        <dbReference type="RuleBase" id="RU365017"/>
    </source>
</evidence>
<evidence type="ECO:0000256" key="14">
    <source>
        <dbReference type="SAM" id="MobiDB-lite"/>
    </source>
</evidence>
<evidence type="ECO:0000256" key="10">
    <source>
        <dbReference type="ARBA" id="ARBA00033771"/>
    </source>
</evidence>
<dbReference type="SUPFAM" id="SSF54909">
    <property type="entry name" value="Dimeric alpha+beta barrel"/>
    <property type="match status" value="1"/>
</dbReference>
<dbReference type="RefSeq" id="WP_379980476.1">
    <property type="nucleotide sequence ID" value="NZ_JBHUMO010000033.1"/>
</dbReference>
<evidence type="ECO:0000256" key="1">
    <source>
        <dbReference type="ARBA" id="ARBA00004196"/>
    </source>
</evidence>
<name>A0ABW5TJV7_9ENTE</name>
<dbReference type="InterPro" id="IPR011008">
    <property type="entry name" value="Dimeric_a/b-barrel"/>
</dbReference>
<dbReference type="InterPro" id="IPR048327">
    <property type="entry name" value="Dyp_perox_N"/>
</dbReference>
<evidence type="ECO:0000313" key="18">
    <source>
        <dbReference type="Proteomes" id="UP001597427"/>
    </source>
</evidence>
<evidence type="ECO:0000259" key="16">
    <source>
        <dbReference type="Pfam" id="PF20628"/>
    </source>
</evidence>
<dbReference type="NCBIfam" id="TIGR01413">
    <property type="entry name" value="Dyp_perox_fam"/>
    <property type="match status" value="1"/>
</dbReference>
<evidence type="ECO:0000256" key="7">
    <source>
        <dbReference type="ARBA" id="ARBA00023004"/>
    </source>
</evidence>
<evidence type="ECO:0000256" key="5">
    <source>
        <dbReference type="ARBA" id="ARBA00022729"/>
    </source>
</evidence>
<evidence type="ECO:0000256" key="11">
    <source>
        <dbReference type="ARBA" id="ARBA00033775"/>
    </source>
</evidence>
<evidence type="ECO:0000313" key="17">
    <source>
        <dbReference type="EMBL" id="MFD2728763.1"/>
    </source>
</evidence>
<keyword evidence="4 13" id="KW-0479">Metal-binding</keyword>
<dbReference type="InterPro" id="IPR006313">
    <property type="entry name" value="EfeB/EfeN"/>
</dbReference>
<keyword evidence="5" id="KW-0732">Signal</keyword>